<evidence type="ECO:0000256" key="3">
    <source>
        <dbReference type="ARBA" id="ARBA00022827"/>
    </source>
</evidence>
<evidence type="ECO:0000256" key="4">
    <source>
        <dbReference type="ARBA" id="ARBA00023002"/>
    </source>
</evidence>
<gene>
    <name evidence="7" type="ORF">EDD36DRAFT_483318</name>
</gene>
<dbReference type="Pfam" id="PF01494">
    <property type="entry name" value="FAD_binding_3"/>
    <property type="match status" value="1"/>
</dbReference>
<dbReference type="PRINTS" id="PR00420">
    <property type="entry name" value="RNGMNOXGNASE"/>
</dbReference>
<keyword evidence="3" id="KW-0274">FAD</keyword>
<evidence type="ECO:0000256" key="5">
    <source>
        <dbReference type="ARBA" id="ARBA00023033"/>
    </source>
</evidence>
<evidence type="ECO:0000259" key="6">
    <source>
        <dbReference type="Pfam" id="PF01494"/>
    </source>
</evidence>
<dbReference type="Gene3D" id="3.50.50.60">
    <property type="entry name" value="FAD/NAD(P)-binding domain"/>
    <property type="match status" value="1"/>
</dbReference>
<evidence type="ECO:0000256" key="1">
    <source>
        <dbReference type="ARBA" id="ARBA00007992"/>
    </source>
</evidence>
<dbReference type="AlphaFoldDB" id="A0AAN6DN81"/>
<name>A0AAN6DN81_9EURO</name>
<dbReference type="GO" id="GO:0071949">
    <property type="term" value="F:FAD binding"/>
    <property type="evidence" value="ECO:0007669"/>
    <property type="project" value="InterPro"/>
</dbReference>
<dbReference type="GO" id="GO:0004497">
    <property type="term" value="F:monooxygenase activity"/>
    <property type="evidence" value="ECO:0007669"/>
    <property type="project" value="UniProtKB-KW"/>
</dbReference>
<dbReference type="InterPro" id="IPR050493">
    <property type="entry name" value="FAD-dep_Monooxygenase_BioMet"/>
</dbReference>
<keyword evidence="2" id="KW-0285">Flavoprotein</keyword>
<feature type="domain" description="FAD-binding" evidence="6">
    <location>
        <begin position="6"/>
        <end position="335"/>
    </location>
</feature>
<protein>
    <recommendedName>
        <fullName evidence="6">FAD-binding domain-containing protein</fullName>
    </recommendedName>
</protein>
<dbReference type="InterPro" id="IPR002938">
    <property type="entry name" value="FAD-bd"/>
</dbReference>
<organism evidence="7 8">
    <name type="scientific">Exophiala viscosa</name>
    <dbReference type="NCBI Taxonomy" id="2486360"/>
    <lineage>
        <taxon>Eukaryota</taxon>
        <taxon>Fungi</taxon>
        <taxon>Dikarya</taxon>
        <taxon>Ascomycota</taxon>
        <taxon>Pezizomycotina</taxon>
        <taxon>Eurotiomycetes</taxon>
        <taxon>Chaetothyriomycetidae</taxon>
        <taxon>Chaetothyriales</taxon>
        <taxon>Herpotrichiellaceae</taxon>
        <taxon>Exophiala</taxon>
    </lineage>
</organism>
<evidence type="ECO:0000256" key="2">
    <source>
        <dbReference type="ARBA" id="ARBA00022630"/>
    </source>
</evidence>
<proteinExistence type="inferred from homology"/>
<comment type="similarity">
    <text evidence="1">Belongs to the paxM FAD-dependent monooxygenase family.</text>
</comment>
<dbReference type="PANTHER" id="PTHR13789:SF236">
    <property type="entry name" value="MONOOXYGENASE, PUTATIVE (AFU_ORTHOLOGUE AFUA_6G12060)-RELATED"/>
    <property type="match status" value="1"/>
</dbReference>
<dbReference type="SUPFAM" id="SSF51905">
    <property type="entry name" value="FAD/NAD(P)-binding domain"/>
    <property type="match status" value="1"/>
</dbReference>
<dbReference type="EMBL" id="MU404364">
    <property type="protein sequence ID" value="KAI1608314.1"/>
    <property type="molecule type" value="Genomic_DNA"/>
</dbReference>
<keyword evidence="8" id="KW-1185">Reference proteome</keyword>
<comment type="caution">
    <text evidence="7">The sequence shown here is derived from an EMBL/GenBank/DDBJ whole genome shotgun (WGS) entry which is preliminary data.</text>
</comment>
<reference evidence="7" key="1">
    <citation type="journal article" date="2022" name="bioRxiv">
        <title>Deciphering the potential niche of two novel black yeast fungi from a biological soil crust based on their genomes, phenotypes, and melanin regulation.</title>
        <authorList>
            <consortium name="DOE Joint Genome Institute"/>
            <person name="Carr E.C."/>
            <person name="Barton Q."/>
            <person name="Grambo S."/>
            <person name="Sullivan M."/>
            <person name="Renfro C.M."/>
            <person name="Kuo A."/>
            <person name="Pangilinan J."/>
            <person name="Lipzen A."/>
            <person name="Keymanesh K."/>
            <person name="Savage E."/>
            <person name="Barry K."/>
            <person name="Grigoriev I.V."/>
            <person name="Riekhof W.R."/>
            <person name="Harris S.S."/>
        </authorList>
    </citation>
    <scope>NUCLEOTIDE SEQUENCE</scope>
    <source>
        <strain evidence="7">JF 03-4F</strain>
    </source>
</reference>
<sequence>MGKLNDVTVIVVGAGYGGLTSAIELRRKGVNVMVFESTKALTEQGDTIQMPSNVTKILAKWGNVLEKIAEDSARPKSLELQDSHGSLILKQKLPGEYDGFPILYPSRGRAHKLIYDYAASIGVQVKFGTRVTQFFENEHEAGVYVGDEKITADAVIAADGVHSKARALILKNPENSRSSGFAAYRCWFPVAALPKNPLLDDIINAKEDRYWVWIGPDVHALVMTNVKLQWLACFCTHKDTYTVEESWSLPGRKEDLLNVVDGWDEKLRAIFDAIPADKLIDWKLLWRDPAQNWVSEHGRIALVGDSAHPHLPSSGQGAAQAIEDGATIGAVIDRAGKKDITTGLRAYEKIRFVRVNLTQRMGWELRHLWHQTDWEAAKKDPRSLEFRQPYWLFGADPEAYAYEVYGEVVDCIRSNKEFVPTKNVPEGYRHKPWTMEDMLERNGDSFVVYS</sequence>
<evidence type="ECO:0000313" key="8">
    <source>
        <dbReference type="Proteomes" id="UP001203852"/>
    </source>
</evidence>
<dbReference type="Proteomes" id="UP001203852">
    <property type="component" value="Unassembled WGS sequence"/>
</dbReference>
<keyword evidence="4" id="KW-0560">Oxidoreductase</keyword>
<keyword evidence="5" id="KW-0503">Monooxygenase</keyword>
<dbReference type="InterPro" id="IPR036188">
    <property type="entry name" value="FAD/NAD-bd_sf"/>
</dbReference>
<dbReference type="PANTHER" id="PTHR13789">
    <property type="entry name" value="MONOOXYGENASE"/>
    <property type="match status" value="1"/>
</dbReference>
<evidence type="ECO:0000313" key="7">
    <source>
        <dbReference type="EMBL" id="KAI1608314.1"/>
    </source>
</evidence>
<accession>A0AAN6DN81</accession>
<dbReference type="SUPFAM" id="SSF54373">
    <property type="entry name" value="FAD-linked reductases, C-terminal domain"/>
    <property type="match status" value="1"/>
</dbReference>